<gene>
    <name evidence="1" type="ORF">BCY86_08660</name>
</gene>
<accession>A0A1L6MZ19</accession>
<dbReference type="AlphaFoldDB" id="A0A1L6MZ19"/>
<evidence type="ECO:0000313" key="2">
    <source>
        <dbReference type="Proteomes" id="UP000185544"/>
    </source>
</evidence>
<dbReference type="EMBL" id="CP016908">
    <property type="protein sequence ID" value="APS00740.1"/>
    <property type="molecule type" value="Genomic_DNA"/>
</dbReference>
<dbReference type="Proteomes" id="UP000185544">
    <property type="component" value="Chromosome"/>
</dbReference>
<reference evidence="1 2" key="1">
    <citation type="submission" date="2016-08" db="EMBL/GenBank/DDBJ databases">
        <title>Identification and validation of antigenic proteins from Pajaroellobacter abortibovis using de-novo genome sequence assembly and reverse vaccinology.</title>
        <authorList>
            <person name="Welly B.T."/>
            <person name="Miller M.R."/>
            <person name="Stott J.L."/>
            <person name="Blanchard M.T."/>
            <person name="Islas-Trejo A.D."/>
            <person name="O'Rourke S.M."/>
            <person name="Young A.E."/>
            <person name="Medrano J.F."/>
            <person name="Van Eenennaam A.L."/>
        </authorList>
    </citation>
    <scope>NUCLEOTIDE SEQUENCE [LARGE SCALE GENOMIC DNA]</scope>
    <source>
        <strain evidence="1 2">BTF92-0548A/99-0131</strain>
    </source>
</reference>
<organism evidence="1 2">
    <name type="scientific">Pajaroellobacter abortibovis</name>
    <dbReference type="NCBI Taxonomy" id="1882918"/>
    <lineage>
        <taxon>Bacteria</taxon>
        <taxon>Pseudomonadati</taxon>
        <taxon>Myxococcota</taxon>
        <taxon>Polyangia</taxon>
        <taxon>Polyangiales</taxon>
        <taxon>Polyangiaceae</taxon>
    </lineage>
</organism>
<evidence type="ECO:0008006" key="3">
    <source>
        <dbReference type="Google" id="ProtNLM"/>
    </source>
</evidence>
<dbReference type="OrthoDB" id="5479487at2"/>
<evidence type="ECO:0000313" key="1">
    <source>
        <dbReference type="EMBL" id="APS00740.1"/>
    </source>
</evidence>
<dbReference type="KEGG" id="pabo:BCY86_08660"/>
<dbReference type="STRING" id="1882918.BCY86_08660"/>
<protein>
    <recommendedName>
        <fullName evidence="3">PilZ domain-containing protein</fullName>
    </recommendedName>
</protein>
<keyword evidence="2" id="KW-1185">Reference proteome</keyword>
<dbReference type="RefSeq" id="WP_075277409.1">
    <property type="nucleotide sequence ID" value="NZ_CP016908.1"/>
</dbReference>
<proteinExistence type="predicted"/>
<dbReference type="Gene3D" id="2.40.10.220">
    <property type="entry name" value="predicted glycosyltransferase like domains"/>
    <property type="match status" value="1"/>
</dbReference>
<sequence length="708" mass="81229">MDLKKSSTFLQRINTRFKLSCDVSIKMETNSNQTGLRSYKVHDISPCGFSLDIPSGLPPPSVGTVFSFLLHSGLSHGRGTSRVRWQKEIPGKSGFRLGASFETLDPETKTMMNDLFEALQKNHPTSSSPPSPFYELEIRDPELIYCRIQELARIGETPFLTTASGTCITAQPILAHADTDNTPDNHATLCWVITQDAPPSPFTIHIPGYNSLFYGKVHAVEQIGSCLYTSLPNPLVCRRNRKYRRIRLSSNDPLHMSIRSLNLLSLIDISYEGLSFHTEKEIVEIRTGSWIRDIQLQNQFNIAYLHGEVKEISRVQEGWIYHLRIYPRHFCDEKFLDAWVGERLHPHTHSDSTWAEKLWTLYNSCQYFELSLRKRSDFEDSKQDFIHVAEQFKNHPSMGCHVIWPSTGWGIAAATSGINLYKNTWYAFHLAKIKGDTPEGISSRFVLRNIHLHLYERVQRHESIQWIMTYLLAKKTWSRFFYHHFVSQFPSSNAVAIVPFRLLEMNCEIDPPSSFPPPPHEVVHEFSPSVIEFIANQIATIRPQPYVKAFDFTKELLPFEDLKKYWKRANLERDRAIFVAYQSDEPQAVAIAEYACRGTHILGLFNIVRLFPLSPQGSIYLPSLLAKVRRWFRYKGRKWCMVALEEEATLPPLEVSPMLDMGAADFVILSAKHIPEMLEYLYQITLPKTGALLPSELSPTSSSWAYIP</sequence>
<name>A0A1L6MZ19_9BACT</name>